<dbReference type="Pfam" id="PF06698">
    <property type="entry name" value="DUF1192"/>
    <property type="match status" value="1"/>
</dbReference>
<reference evidence="1" key="1">
    <citation type="submission" date="2020-12" db="EMBL/GenBank/DDBJ databases">
        <title>Devosia sp. MSA67 isolated from Mo River.</title>
        <authorList>
            <person name="Ma F."/>
            <person name="Zi Z."/>
        </authorList>
    </citation>
    <scope>NUCLEOTIDE SEQUENCE</scope>
    <source>
        <strain evidence="1">MSA67</strain>
    </source>
</reference>
<name>A0A934MJ18_9HYPH</name>
<sequence length="60" mass="6572">MDEDIRKPKLTHELGMGLDSLSVTELEERIGLLEAEISRLQAAIAAKGDSRKAAEAAFKF</sequence>
<dbReference type="RefSeq" id="WP_198878007.1">
    <property type="nucleotide sequence ID" value="NZ_JAEKMH010000005.1"/>
</dbReference>
<dbReference type="EMBL" id="JAEKMH010000005">
    <property type="protein sequence ID" value="MBJ3786812.1"/>
    <property type="molecule type" value="Genomic_DNA"/>
</dbReference>
<evidence type="ECO:0000313" key="1">
    <source>
        <dbReference type="EMBL" id="MBJ3786812.1"/>
    </source>
</evidence>
<protein>
    <submittedName>
        <fullName evidence="1">DUF1192 domain-containing protein</fullName>
    </submittedName>
</protein>
<gene>
    <name evidence="1" type="ORF">JEQ47_18960</name>
</gene>
<comment type="caution">
    <text evidence="1">The sequence shown here is derived from an EMBL/GenBank/DDBJ whole genome shotgun (WGS) entry which is preliminary data.</text>
</comment>
<dbReference type="InterPro" id="IPR009579">
    <property type="entry name" value="DUF1192"/>
</dbReference>
<dbReference type="AlphaFoldDB" id="A0A934MJ18"/>
<keyword evidence="2" id="KW-1185">Reference proteome</keyword>
<dbReference type="Proteomes" id="UP000602124">
    <property type="component" value="Unassembled WGS sequence"/>
</dbReference>
<organism evidence="1 2">
    <name type="scientific">Devosia sediminis</name>
    <dbReference type="NCBI Taxonomy" id="2798801"/>
    <lineage>
        <taxon>Bacteria</taxon>
        <taxon>Pseudomonadati</taxon>
        <taxon>Pseudomonadota</taxon>
        <taxon>Alphaproteobacteria</taxon>
        <taxon>Hyphomicrobiales</taxon>
        <taxon>Devosiaceae</taxon>
        <taxon>Devosia</taxon>
    </lineage>
</organism>
<accession>A0A934MJ18</accession>
<evidence type="ECO:0000313" key="2">
    <source>
        <dbReference type="Proteomes" id="UP000602124"/>
    </source>
</evidence>
<proteinExistence type="predicted"/>